<dbReference type="Pfam" id="PF00020">
    <property type="entry name" value="TNFR_c6"/>
    <property type="match status" value="1"/>
</dbReference>
<gene>
    <name evidence="3" type="primary">TNFRSF1B</name>
    <name evidence="3" type="ORF">EYF80_059866</name>
</gene>
<name>A0A4Z2EMA2_9TELE</name>
<evidence type="ECO:0000313" key="3">
    <source>
        <dbReference type="EMBL" id="TNN29983.1"/>
    </source>
</evidence>
<dbReference type="AlphaFoldDB" id="A0A4Z2EMA2"/>
<dbReference type="GO" id="GO:0035631">
    <property type="term" value="C:CD40 receptor complex"/>
    <property type="evidence" value="ECO:0007669"/>
    <property type="project" value="TreeGrafter"/>
</dbReference>
<protein>
    <submittedName>
        <fullName evidence="3">Tumor necrosis factor receptor superfamily member 1B</fullName>
    </submittedName>
</protein>
<keyword evidence="3" id="KW-0675">Receptor</keyword>
<evidence type="ECO:0000256" key="1">
    <source>
        <dbReference type="PROSITE-ProRule" id="PRU00206"/>
    </source>
</evidence>
<dbReference type="OrthoDB" id="9950067at2759"/>
<keyword evidence="4" id="KW-1185">Reference proteome</keyword>
<proteinExistence type="predicted"/>
<dbReference type="GO" id="GO:0002768">
    <property type="term" value="P:immune response-regulating cell surface receptor signaling pathway"/>
    <property type="evidence" value="ECO:0007669"/>
    <property type="project" value="TreeGrafter"/>
</dbReference>
<evidence type="ECO:0000259" key="2">
    <source>
        <dbReference type="PROSITE" id="PS50050"/>
    </source>
</evidence>
<accession>A0A4Z2EMA2</accession>
<dbReference type="GO" id="GO:0009897">
    <property type="term" value="C:external side of plasma membrane"/>
    <property type="evidence" value="ECO:0007669"/>
    <property type="project" value="TreeGrafter"/>
</dbReference>
<dbReference type="EMBL" id="SRLO01004973">
    <property type="protein sequence ID" value="TNN29983.1"/>
    <property type="molecule type" value="Genomic_DNA"/>
</dbReference>
<comment type="caution">
    <text evidence="1">Lacks conserved residue(s) required for the propagation of feature annotation.</text>
</comment>
<keyword evidence="1" id="KW-1015">Disulfide bond</keyword>
<dbReference type="InterPro" id="IPR052135">
    <property type="entry name" value="TNFRSF5"/>
</dbReference>
<comment type="caution">
    <text evidence="3">The sequence shown here is derived from an EMBL/GenBank/DDBJ whole genome shotgun (WGS) entry which is preliminary data.</text>
</comment>
<dbReference type="SMART" id="SM00208">
    <property type="entry name" value="TNFR"/>
    <property type="match status" value="3"/>
</dbReference>
<dbReference type="PROSITE" id="PS50050">
    <property type="entry name" value="TNFR_NGFR_2"/>
    <property type="match status" value="1"/>
</dbReference>
<feature type="domain" description="TNFR-Cys" evidence="2">
    <location>
        <begin position="98"/>
        <end position="139"/>
    </location>
</feature>
<organism evidence="3 4">
    <name type="scientific">Liparis tanakae</name>
    <name type="common">Tanaka's snailfish</name>
    <dbReference type="NCBI Taxonomy" id="230148"/>
    <lineage>
        <taxon>Eukaryota</taxon>
        <taxon>Metazoa</taxon>
        <taxon>Chordata</taxon>
        <taxon>Craniata</taxon>
        <taxon>Vertebrata</taxon>
        <taxon>Euteleostomi</taxon>
        <taxon>Actinopterygii</taxon>
        <taxon>Neopterygii</taxon>
        <taxon>Teleostei</taxon>
        <taxon>Neoteleostei</taxon>
        <taxon>Acanthomorphata</taxon>
        <taxon>Eupercaria</taxon>
        <taxon>Perciformes</taxon>
        <taxon>Cottioidei</taxon>
        <taxon>Cottales</taxon>
        <taxon>Liparidae</taxon>
        <taxon>Liparis</taxon>
    </lineage>
</organism>
<dbReference type="SUPFAM" id="SSF57586">
    <property type="entry name" value="TNF receptor-like"/>
    <property type="match status" value="2"/>
</dbReference>
<feature type="repeat" description="TNFR-Cys" evidence="1">
    <location>
        <begin position="98"/>
        <end position="139"/>
    </location>
</feature>
<dbReference type="PANTHER" id="PTHR46875:SF2">
    <property type="entry name" value="TUMOR NECROSIS FACTOR RECEPTOR SUPERFAMILY MEMBER 5-LIKE ISOFORM X1"/>
    <property type="match status" value="1"/>
</dbReference>
<feature type="disulfide bond" evidence="1">
    <location>
        <begin position="99"/>
        <end position="114"/>
    </location>
</feature>
<evidence type="ECO:0000313" key="4">
    <source>
        <dbReference type="Proteomes" id="UP000314294"/>
    </source>
</evidence>
<dbReference type="Gene3D" id="2.10.50.10">
    <property type="entry name" value="Tumor Necrosis Factor Receptor, subunit A, domain 2"/>
    <property type="match status" value="3"/>
</dbReference>
<sequence>MNCSSEDKYTQKDGICCDRCAAGQYMLEECDDTHTTKCVNHQEKVEDCTAQENRVCWCMPGFYCSNYPCDHCWEATSCLLGEGVKVQAAHTNDTLCAPCQDGTYSNVTDSQSACRAHTRCEDFGRVLKTPGTPKADAICGNFKSRRSPY</sequence>
<reference evidence="3 4" key="1">
    <citation type="submission" date="2019-03" db="EMBL/GenBank/DDBJ databases">
        <title>First draft genome of Liparis tanakae, snailfish: a comprehensive survey of snailfish specific genes.</title>
        <authorList>
            <person name="Kim W."/>
            <person name="Song I."/>
            <person name="Jeong J.-H."/>
            <person name="Kim D."/>
            <person name="Kim S."/>
            <person name="Ryu S."/>
            <person name="Song J.Y."/>
            <person name="Lee S.K."/>
        </authorList>
    </citation>
    <scope>NUCLEOTIDE SEQUENCE [LARGE SCALE GENOMIC DNA]</scope>
    <source>
        <tissue evidence="3">Muscle</tissue>
    </source>
</reference>
<dbReference type="Proteomes" id="UP000314294">
    <property type="component" value="Unassembled WGS sequence"/>
</dbReference>
<dbReference type="PANTHER" id="PTHR46875">
    <property type="entry name" value="TUMOR NECROSIS FACTOR RECEPTOR SUPERFAMILY MEMBER 5"/>
    <property type="match status" value="1"/>
</dbReference>
<dbReference type="InterPro" id="IPR001368">
    <property type="entry name" value="TNFR/NGFR_Cys_rich_reg"/>
</dbReference>